<comment type="similarity">
    <text evidence="1">Belongs to the universal ribosomal protein uL4 family.</text>
</comment>
<dbReference type="AlphaFoldDB" id="B9ZYX6"/>
<dbReference type="Pfam" id="PF00573">
    <property type="entry name" value="Ribosomal_L4"/>
    <property type="match status" value="1"/>
</dbReference>
<sequence length="345" mass="38703">MAGPLVNVYMMNGERSDNQISLPSVFKTPIRPDIISKVADEMRKNTRQPYGVSKTAGVKVSAHSWGTGRAMARIPRVSGSGTGRASQGAYGNMCRGGHMFGGTKIFRRWYRKINLKQKRYAICSAIAASGVSSLVMAKGHRVEEIPEFPLVVDNDVENLLRTKDAVNLLKKLNAYPDVEKVIDTKRIRPGRGKMRNRRHVLRRGPLVIYKEDNGITKAFRNLPGVELLPVEKLNLRVFAPGGHVGRFVIWTKSAMETLDALYGTWTSPSSMKVDWNLPQPIMSITDLKRILRSEEVQSAVNDPLTMKSRATEKRPRKINPLKNKAQMERLNPQLIAIHKLRGAKK</sequence>
<protein>
    <submittedName>
        <fullName evidence="5">Ribosomal protein L4</fullName>
    </submittedName>
</protein>
<gene>
    <name evidence="5" type="primary">rpl4</name>
</gene>
<evidence type="ECO:0000313" key="5">
    <source>
        <dbReference type="EMBL" id="BAH29739.1"/>
    </source>
</evidence>
<dbReference type="PANTHER" id="PTHR19431">
    <property type="entry name" value="60S RIBOSOMAL PROTEIN L4"/>
    <property type="match status" value="1"/>
</dbReference>
<dbReference type="Pfam" id="PF14374">
    <property type="entry name" value="Ribos_L4_asso_C"/>
    <property type="match status" value="1"/>
</dbReference>
<proteinExistence type="inferred from homology"/>
<dbReference type="InterPro" id="IPR045240">
    <property type="entry name" value="Ribosomal_uL4_euk/arch"/>
</dbReference>
<organism evidence="5">
    <name type="scientific">Dicyema japonicum</name>
    <name type="common">Dicyemid mesozoan</name>
    <dbReference type="NCBI Taxonomy" id="399803"/>
    <lineage>
        <taxon>Eukaryota</taxon>
        <taxon>Metazoa</taxon>
        <taxon>Spiralia</taxon>
        <taxon>Lophotrochozoa</taxon>
        <taxon>Mesozoa</taxon>
        <taxon>Dicyemida</taxon>
        <taxon>Rhombozoa</taxon>
        <taxon>Dicyemidae</taxon>
        <taxon>Dicyema</taxon>
    </lineage>
</organism>
<evidence type="ECO:0000256" key="3">
    <source>
        <dbReference type="ARBA" id="ARBA00023274"/>
    </source>
</evidence>
<keyword evidence="2 5" id="KW-0689">Ribosomal protein</keyword>
<name>B9ZYX6_DICJA</name>
<dbReference type="InterPro" id="IPR002136">
    <property type="entry name" value="Ribosomal_uL4"/>
</dbReference>
<keyword evidence="3" id="KW-0687">Ribonucleoprotein</keyword>
<dbReference type="InterPro" id="IPR025755">
    <property type="entry name" value="Ribos_uL4_C_dom"/>
</dbReference>
<reference evidence="5" key="1">
    <citation type="journal article" date="2010" name="Gene">
        <title>Unique genome of dicyemid mesozoan: highly shortened spliceosomal introns in conservative exon/intron structure.</title>
        <authorList>
            <person name="Ogino K."/>
            <person name="Tsuneki K."/>
            <person name="Furuya H."/>
        </authorList>
    </citation>
    <scope>NUCLEOTIDE SEQUENCE</scope>
</reference>
<dbReference type="GO" id="GO:0006412">
    <property type="term" value="P:translation"/>
    <property type="evidence" value="ECO:0007669"/>
    <property type="project" value="InterPro"/>
</dbReference>
<dbReference type="GO" id="GO:0003735">
    <property type="term" value="F:structural constituent of ribosome"/>
    <property type="evidence" value="ECO:0007669"/>
    <property type="project" value="InterPro"/>
</dbReference>
<dbReference type="Gene3D" id="3.40.1370.10">
    <property type="match status" value="1"/>
</dbReference>
<dbReference type="FunFam" id="3.40.1370.10:FF:000002">
    <property type="entry name" value="60S ribosomal protein L4"/>
    <property type="match status" value="1"/>
</dbReference>
<dbReference type="GO" id="GO:1990904">
    <property type="term" value="C:ribonucleoprotein complex"/>
    <property type="evidence" value="ECO:0007669"/>
    <property type="project" value="UniProtKB-KW"/>
</dbReference>
<dbReference type="InterPro" id="IPR013000">
    <property type="entry name" value="Ribosomal_uL4_euk/arc_CS"/>
</dbReference>
<feature type="domain" description="Large ribosomal subunit protein uL4 C-terminal" evidence="4">
    <location>
        <begin position="274"/>
        <end position="333"/>
    </location>
</feature>
<dbReference type="PROSITE" id="PS00939">
    <property type="entry name" value="RIBOSOMAL_L1E"/>
    <property type="match status" value="1"/>
</dbReference>
<evidence type="ECO:0000259" key="4">
    <source>
        <dbReference type="Pfam" id="PF14374"/>
    </source>
</evidence>
<dbReference type="EMBL" id="AB429252">
    <property type="protein sequence ID" value="BAH29739.1"/>
    <property type="molecule type" value="Genomic_DNA"/>
</dbReference>
<dbReference type="InterPro" id="IPR023574">
    <property type="entry name" value="Ribosomal_uL4_dom_sf"/>
</dbReference>
<accession>B9ZYX6</accession>
<dbReference type="SUPFAM" id="SSF52166">
    <property type="entry name" value="Ribosomal protein L4"/>
    <property type="match status" value="1"/>
</dbReference>
<evidence type="ECO:0000256" key="2">
    <source>
        <dbReference type="ARBA" id="ARBA00022980"/>
    </source>
</evidence>
<dbReference type="GO" id="GO:0005840">
    <property type="term" value="C:ribosome"/>
    <property type="evidence" value="ECO:0007669"/>
    <property type="project" value="UniProtKB-KW"/>
</dbReference>
<evidence type="ECO:0000256" key="1">
    <source>
        <dbReference type="ARBA" id="ARBA00010528"/>
    </source>
</evidence>